<dbReference type="AlphaFoldDB" id="A0A8H5YPI2"/>
<evidence type="ECO:0000313" key="2">
    <source>
        <dbReference type="Proteomes" id="UP000544331"/>
    </source>
</evidence>
<protein>
    <submittedName>
        <fullName evidence="1">Uncharacterized protein</fullName>
    </submittedName>
</protein>
<keyword evidence="2" id="KW-1185">Reference proteome</keyword>
<evidence type="ECO:0000313" key="1">
    <source>
        <dbReference type="EMBL" id="KAF5716169.1"/>
    </source>
</evidence>
<sequence>MQAEAGGAEEVMDNDTWNLAINYVDKKNDTSTSEAVCNGIWNEILRRNFPYPKFIIAPEQRQTSGKRPDLTVFFVDTVNSEWHPVFTFEGKAPHHIDKISKTEDGIAQAAGYVPSLSWSNHKEFHDKQKITYGMLACGKSFTILQYDVDKKEIKESKMLSLDTDAKYFDTFCKERANSF</sequence>
<proteinExistence type="predicted"/>
<gene>
    <name evidence="1" type="ORF">FMUND_6512</name>
</gene>
<reference evidence="1 2" key="1">
    <citation type="submission" date="2020-05" db="EMBL/GenBank/DDBJ databases">
        <title>Identification and distribution of gene clusters putatively required for synthesis of sphingolipid metabolism inhibitors in phylogenetically diverse species of the filamentous fungus Fusarium.</title>
        <authorList>
            <person name="Kim H.-S."/>
            <person name="Busman M."/>
            <person name="Brown D.W."/>
            <person name="Divon H."/>
            <person name="Uhlig S."/>
            <person name="Proctor R.H."/>
        </authorList>
    </citation>
    <scope>NUCLEOTIDE SEQUENCE [LARGE SCALE GENOMIC DNA]</scope>
    <source>
        <strain evidence="1 2">NRRL 66235</strain>
    </source>
</reference>
<comment type="caution">
    <text evidence="1">The sequence shown here is derived from an EMBL/GenBank/DDBJ whole genome shotgun (WGS) entry which is preliminary data.</text>
</comment>
<accession>A0A8H5YPI2</accession>
<dbReference type="EMBL" id="JAAOAN010000210">
    <property type="protein sequence ID" value="KAF5716169.1"/>
    <property type="molecule type" value="Genomic_DNA"/>
</dbReference>
<name>A0A8H5YPI2_9HYPO</name>
<organism evidence="1 2">
    <name type="scientific">Fusarium mundagurra</name>
    <dbReference type="NCBI Taxonomy" id="1567541"/>
    <lineage>
        <taxon>Eukaryota</taxon>
        <taxon>Fungi</taxon>
        <taxon>Dikarya</taxon>
        <taxon>Ascomycota</taxon>
        <taxon>Pezizomycotina</taxon>
        <taxon>Sordariomycetes</taxon>
        <taxon>Hypocreomycetidae</taxon>
        <taxon>Hypocreales</taxon>
        <taxon>Nectriaceae</taxon>
        <taxon>Fusarium</taxon>
        <taxon>Fusarium fujikuroi species complex</taxon>
    </lineage>
</organism>
<dbReference type="OrthoDB" id="5064119at2759"/>
<dbReference type="Proteomes" id="UP000544331">
    <property type="component" value="Unassembled WGS sequence"/>
</dbReference>